<dbReference type="EMBL" id="CAMKVN010000633">
    <property type="protein sequence ID" value="CAI2169867.1"/>
    <property type="molecule type" value="Genomic_DNA"/>
</dbReference>
<comment type="caution">
    <text evidence="2">The sequence shown here is derived from an EMBL/GenBank/DDBJ whole genome shotgun (WGS) entry which is preliminary data.</text>
</comment>
<keyword evidence="1" id="KW-1133">Transmembrane helix</keyword>
<name>A0A9W4SHM1_9GLOM</name>
<keyword evidence="3" id="KW-1185">Reference proteome</keyword>
<accession>A0A9W4SHM1</accession>
<sequence>MPLIVICPALEYWKFELFTSHNLTLNEPIEYMQVLNLYLVELCCGLCNRRPTWEFSIASFLWLIIPNELRELPFSCPSDFDYPDNSRLACKVRTANLICMWIMLFATILAALFVICIPEGDYYKLTKRSKVHETRNFGLYEDGGSTQLISKHYDLNTGADDSQGSEKSKADL</sequence>
<dbReference type="Proteomes" id="UP001153678">
    <property type="component" value="Unassembled WGS sequence"/>
</dbReference>
<dbReference type="AlphaFoldDB" id="A0A9W4SHM1"/>
<protein>
    <submittedName>
        <fullName evidence="2">6557_t:CDS:1</fullName>
    </submittedName>
</protein>
<reference evidence="2" key="1">
    <citation type="submission" date="2022-08" db="EMBL/GenBank/DDBJ databases">
        <authorList>
            <person name="Kallberg Y."/>
            <person name="Tangrot J."/>
            <person name="Rosling A."/>
        </authorList>
    </citation>
    <scope>NUCLEOTIDE SEQUENCE</scope>
    <source>
        <strain evidence="2">Wild A</strain>
    </source>
</reference>
<dbReference type="OrthoDB" id="2345119at2759"/>
<gene>
    <name evidence="2" type="ORF">FWILDA_LOCUS4298</name>
</gene>
<organism evidence="2 3">
    <name type="scientific">Funneliformis geosporum</name>
    <dbReference type="NCBI Taxonomy" id="1117311"/>
    <lineage>
        <taxon>Eukaryota</taxon>
        <taxon>Fungi</taxon>
        <taxon>Fungi incertae sedis</taxon>
        <taxon>Mucoromycota</taxon>
        <taxon>Glomeromycotina</taxon>
        <taxon>Glomeromycetes</taxon>
        <taxon>Glomerales</taxon>
        <taxon>Glomeraceae</taxon>
        <taxon>Funneliformis</taxon>
    </lineage>
</organism>
<keyword evidence="1" id="KW-0472">Membrane</keyword>
<proteinExistence type="predicted"/>
<evidence type="ECO:0000256" key="1">
    <source>
        <dbReference type="SAM" id="Phobius"/>
    </source>
</evidence>
<evidence type="ECO:0000313" key="3">
    <source>
        <dbReference type="Proteomes" id="UP001153678"/>
    </source>
</evidence>
<evidence type="ECO:0000313" key="2">
    <source>
        <dbReference type="EMBL" id="CAI2169867.1"/>
    </source>
</evidence>
<feature type="transmembrane region" description="Helical" evidence="1">
    <location>
        <begin position="95"/>
        <end position="118"/>
    </location>
</feature>
<keyword evidence="1" id="KW-0812">Transmembrane</keyword>